<dbReference type="RefSeq" id="WP_096495950.1">
    <property type="nucleotide sequence ID" value="NZ_JAMTCF010000021.1"/>
</dbReference>
<protein>
    <submittedName>
        <fullName evidence="2">Uncharacterized protein</fullName>
    </submittedName>
</protein>
<feature type="compositionally biased region" description="Basic and acidic residues" evidence="1">
    <location>
        <begin position="1"/>
        <end position="10"/>
    </location>
</feature>
<accession>A0A290ZAX0</accession>
<dbReference type="KEGG" id="apre:CNX65_24995"/>
<keyword evidence="3" id="KW-1185">Reference proteome</keyword>
<dbReference type="EMBL" id="CP023445">
    <property type="protein sequence ID" value="ATE56129.1"/>
    <property type="molecule type" value="Genomic_DNA"/>
</dbReference>
<feature type="region of interest" description="Disordered" evidence="1">
    <location>
        <begin position="105"/>
        <end position="129"/>
    </location>
</feature>
<dbReference type="Proteomes" id="UP000218505">
    <property type="component" value="Chromosome"/>
</dbReference>
<evidence type="ECO:0000313" key="2">
    <source>
        <dbReference type="EMBL" id="ATE56129.1"/>
    </source>
</evidence>
<evidence type="ECO:0000313" key="3">
    <source>
        <dbReference type="Proteomes" id="UP000218505"/>
    </source>
</evidence>
<name>A0A290ZAX0_9PSEU</name>
<feature type="region of interest" description="Disordered" evidence="1">
    <location>
        <begin position="1"/>
        <end position="47"/>
    </location>
</feature>
<evidence type="ECO:0000256" key="1">
    <source>
        <dbReference type="SAM" id="MobiDB-lite"/>
    </source>
</evidence>
<gene>
    <name evidence="2" type="ORF">CNX65_24995</name>
</gene>
<dbReference type="AlphaFoldDB" id="A0A290ZAX0"/>
<feature type="compositionally biased region" description="Pro residues" evidence="1">
    <location>
        <begin position="111"/>
        <end position="129"/>
    </location>
</feature>
<proteinExistence type="predicted"/>
<sequence length="129" mass="13999">MRRHGLEGRPHALTVADLVARHRPPAPPAPRRPRSEAVPVWPRQEPRADVDAGAGAVWFDDAPTVEMDVIGDDVADLLENPVYPVLSRNTFPAVSRGELLALLHRPALPGEEPPCPTTSPSPPRPPSPR</sequence>
<organism evidence="2 3">
    <name type="scientific">Actinosynnema pretiosum</name>
    <dbReference type="NCBI Taxonomy" id="42197"/>
    <lineage>
        <taxon>Bacteria</taxon>
        <taxon>Bacillati</taxon>
        <taxon>Actinomycetota</taxon>
        <taxon>Actinomycetes</taxon>
        <taxon>Pseudonocardiales</taxon>
        <taxon>Pseudonocardiaceae</taxon>
        <taxon>Actinosynnema</taxon>
    </lineage>
</organism>
<reference evidence="2" key="1">
    <citation type="submission" date="2017-09" db="EMBL/GenBank/DDBJ databases">
        <title>Complete Genome Sequence of ansamitocin-producing Bacterium Actinosynnema pretiosum X47.</title>
        <authorList>
            <person name="Cao G."/>
            <person name="Zong G."/>
            <person name="Zhong C."/>
            <person name="Fu J."/>
        </authorList>
    </citation>
    <scope>NUCLEOTIDE SEQUENCE [LARGE SCALE GENOMIC DNA]</scope>
    <source>
        <strain evidence="2">X47</strain>
    </source>
</reference>